<feature type="compositionally biased region" description="Gly residues" evidence="1">
    <location>
        <begin position="360"/>
        <end position="370"/>
    </location>
</feature>
<gene>
    <name evidence="2" type="ORF">ACFYTF_20165</name>
</gene>
<feature type="compositionally biased region" description="Low complexity" evidence="1">
    <location>
        <begin position="233"/>
        <end position="243"/>
    </location>
</feature>
<name>A0ABW6PRV1_9NOCA</name>
<feature type="compositionally biased region" description="Low complexity" evidence="1">
    <location>
        <begin position="393"/>
        <end position="417"/>
    </location>
</feature>
<keyword evidence="3" id="KW-1185">Reference proteome</keyword>
<reference evidence="2 3" key="1">
    <citation type="submission" date="2024-10" db="EMBL/GenBank/DDBJ databases">
        <title>The Natural Products Discovery Center: Release of the First 8490 Sequenced Strains for Exploring Actinobacteria Biosynthetic Diversity.</title>
        <authorList>
            <person name="Kalkreuter E."/>
            <person name="Kautsar S.A."/>
            <person name="Yang D."/>
            <person name="Bader C.D."/>
            <person name="Teijaro C.N."/>
            <person name="Fluegel L."/>
            <person name="Davis C.M."/>
            <person name="Simpson J.R."/>
            <person name="Lauterbach L."/>
            <person name="Steele A.D."/>
            <person name="Gui C."/>
            <person name="Meng S."/>
            <person name="Li G."/>
            <person name="Viehrig K."/>
            <person name="Ye F."/>
            <person name="Su P."/>
            <person name="Kiefer A.F."/>
            <person name="Nichols A."/>
            <person name="Cepeda A.J."/>
            <person name="Yan W."/>
            <person name="Fan B."/>
            <person name="Jiang Y."/>
            <person name="Adhikari A."/>
            <person name="Zheng C.-J."/>
            <person name="Schuster L."/>
            <person name="Cowan T.M."/>
            <person name="Smanski M.J."/>
            <person name="Chevrette M.G."/>
            <person name="De Carvalho L.P.S."/>
            <person name="Shen B."/>
        </authorList>
    </citation>
    <scope>NUCLEOTIDE SEQUENCE [LARGE SCALE GENOMIC DNA]</scope>
    <source>
        <strain evidence="2 3">NPDC004045</strain>
    </source>
</reference>
<organism evidence="2 3">
    <name type="scientific">Nocardia thailandica</name>
    <dbReference type="NCBI Taxonomy" id="257275"/>
    <lineage>
        <taxon>Bacteria</taxon>
        <taxon>Bacillati</taxon>
        <taxon>Actinomycetota</taxon>
        <taxon>Actinomycetes</taxon>
        <taxon>Mycobacteriales</taxon>
        <taxon>Nocardiaceae</taxon>
        <taxon>Nocardia</taxon>
    </lineage>
</organism>
<evidence type="ECO:0000313" key="2">
    <source>
        <dbReference type="EMBL" id="MFF0545151.1"/>
    </source>
</evidence>
<dbReference type="EMBL" id="JBIAMX010000012">
    <property type="protein sequence ID" value="MFF0545151.1"/>
    <property type="molecule type" value="Genomic_DNA"/>
</dbReference>
<feature type="region of interest" description="Disordered" evidence="1">
    <location>
        <begin position="323"/>
        <end position="458"/>
    </location>
</feature>
<protein>
    <submittedName>
        <fullName evidence="2">Uncharacterized protein</fullName>
    </submittedName>
</protein>
<feature type="compositionally biased region" description="Low complexity" evidence="1">
    <location>
        <begin position="371"/>
        <end position="380"/>
    </location>
</feature>
<sequence length="458" mass="45002">MRANTTVVTTATAPSMQERFAPMIDRLAVPLEQVRASLGTGQGGPDAELLAALSSADTSVAATENPQRSGLYELESTGTAAVATPSLRVTNTEVAAAADKGKQFTGLLTAAHTTQSTAAAKVDQIIVDFRKEANQLASKATTSADTAKIIDLAADAIREAVSVASTASTEMDDHTRKLSALGDNGGTNGTGVTVPSGFQGGTGTLSTNGTYGTNSNVLTSGTTNLGTGGTSTGTGSSLSSLLSSTELPDDPNLRAQVLLQYAALEAGVSLGEKALDAGVSIGSSLIESIAGVIEHGFDKGAEVATSAIDTVADKADSTVQQALTGESGTSGTGTGTGASGTSSPAGAGTSGSRSDLFAGLGNGTSGGSGGAAAKPEAPASGGEGTSRAEPKVTQAPATGQTTTPSPAPSQAPFQQAPMQGGVVTPPVNKPTESEHKPSVPSTDPKRGQAGVIPDGDGS</sequence>
<dbReference type="Proteomes" id="UP001601444">
    <property type="component" value="Unassembled WGS sequence"/>
</dbReference>
<accession>A0ABW6PRV1</accession>
<feature type="region of interest" description="Disordered" evidence="1">
    <location>
        <begin position="222"/>
        <end position="243"/>
    </location>
</feature>
<proteinExistence type="predicted"/>
<feature type="compositionally biased region" description="Gly residues" evidence="1">
    <location>
        <begin position="328"/>
        <end position="338"/>
    </location>
</feature>
<evidence type="ECO:0000313" key="3">
    <source>
        <dbReference type="Proteomes" id="UP001601444"/>
    </source>
</evidence>
<feature type="compositionally biased region" description="Low complexity" evidence="1">
    <location>
        <begin position="339"/>
        <end position="352"/>
    </location>
</feature>
<evidence type="ECO:0000256" key="1">
    <source>
        <dbReference type="SAM" id="MobiDB-lite"/>
    </source>
</evidence>
<dbReference type="RefSeq" id="WP_387701640.1">
    <property type="nucleotide sequence ID" value="NZ_JBIAMX010000012.1"/>
</dbReference>
<comment type="caution">
    <text evidence="2">The sequence shown here is derived from an EMBL/GenBank/DDBJ whole genome shotgun (WGS) entry which is preliminary data.</text>
</comment>